<reference evidence="1" key="2">
    <citation type="submission" date="2020-09" db="EMBL/GenBank/DDBJ databases">
        <title>Reference genome assembly for Australian Ascochyta lentis isolate Al4.</title>
        <authorList>
            <person name="Lee R.C."/>
            <person name="Farfan-Caceres L.M."/>
            <person name="Debler J.W."/>
            <person name="Williams A.H."/>
            <person name="Henares B.M."/>
        </authorList>
    </citation>
    <scope>NUCLEOTIDE SEQUENCE</scope>
    <source>
        <strain evidence="1">Al4</strain>
    </source>
</reference>
<reference evidence="1" key="1">
    <citation type="submission" date="2018-12" db="EMBL/GenBank/DDBJ databases">
        <authorList>
            <person name="Syme R.A."/>
            <person name="Farfan-Caceres L."/>
            <person name="Lichtenzveig J."/>
        </authorList>
    </citation>
    <scope>NUCLEOTIDE SEQUENCE</scope>
    <source>
        <strain evidence="1">Al4</strain>
    </source>
</reference>
<keyword evidence="2" id="KW-1185">Reference proteome</keyword>
<proteinExistence type="predicted"/>
<sequence length="202" mass="22809">MSSPDLLEEVIKTAHTERLRIVLLGICSRFEEARQFASNELLVRPATDGSNKRKSDDPDDIAAYRRFATCENPGCHAEYDTTNNGPGECRWHEGHLVYDPESDVWDDMEEATWGQHDTQDMREEYPEGFKWSCCGLQGDEEGCLVGPHAVRSNKKKKIQASSAAGRDDAELTGFVYSMEQYPASKDGDEFEKYPKVTNTSFI</sequence>
<evidence type="ECO:0000313" key="1">
    <source>
        <dbReference type="EMBL" id="KAF9700462.1"/>
    </source>
</evidence>
<evidence type="ECO:0000313" key="2">
    <source>
        <dbReference type="Proteomes" id="UP000651452"/>
    </source>
</evidence>
<comment type="caution">
    <text evidence="1">The sequence shown here is derived from an EMBL/GenBank/DDBJ whole genome shotgun (WGS) entry which is preliminary data.</text>
</comment>
<dbReference type="PANTHER" id="PTHR38167:SF1">
    <property type="entry name" value="C2H2-TYPE DOMAIN-CONTAINING PROTEIN"/>
    <property type="match status" value="1"/>
</dbReference>
<dbReference type="AlphaFoldDB" id="A0A8H7MMR4"/>
<gene>
    <name evidence="1" type="ORF">EKO04_001968</name>
</gene>
<organism evidence="1 2">
    <name type="scientific">Ascochyta lentis</name>
    <dbReference type="NCBI Taxonomy" id="205686"/>
    <lineage>
        <taxon>Eukaryota</taxon>
        <taxon>Fungi</taxon>
        <taxon>Dikarya</taxon>
        <taxon>Ascomycota</taxon>
        <taxon>Pezizomycotina</taxon>
        <taxon>Dothideomycetes</taxon>
        <taxon>Pleosporomycetidae</taxon>
        <taxon>Pleosporales</taxon>
        <taxon>Pleosporineae</taxon>
        <taxon>Didymellaceae</taxon>
        <taxon>Ascochyta</taxon>
    </lineage>
</organism>
<dbReference type="PANTHER" id="PTHR38167">
    <property type="entry name" value="C2H2-TYPE DOMAIN-CONTAINING PROTEIN"/>
    <property type="match status" value="1"/>
</dbReference>
<name>A0A8H7MMR4_9PLEO</name>
<dbReference type="Proteomes" id="UP000651452">
    <property type="component" value="Unassembled WGS sequence"/>
</dbReference>
<protein>
    <submittedName>
        <fullName evidence="1">Uncharacterized protein</fullName>
    </submittedName>
</protein>
<accession>A0A8H7MMR4</accession>
<dbReference type="EMBL" id="RZGK01000003">
    <property type="protein sequence ID" value="KAF9700462.1"/>
    <property type="molecule type" value="Genomic_DNA"/>
</dbReference>
<dbReference type="OrthoDB" id="5422613at2759"/>